<feature type="chain" id="PRO_5044838906" evidence="2">
    <location>
        <begin position="21"/>
        <end position="56"/>
    </location>
</feature>
<evidence type="ECO:0000256" key="2">
    <source>
        <dbReference type="SAM" id="SignalP"/>
    </source>
</evidence>
<feature type="signal peptide" evidence="2">
    <location>
        <begin position="1"/>
        <end position="20"/>
    </location>
</feature>
<evidence type="ECO:0000313" key="3">
    <source>
        <dbReference type="EMBL" id="KAL3627751.1"/>
    </source>
</evidence>
<feature type="region of interest" description="Disordered" evidence="1">
    <location>
        <begin position="26"/>
        <end position="56"/>
    </location>
</feature>
<accession>A0ABD3CEJ1</accession>
<sequence>MSKAITFFVVALLLFTLSFAAVPGPAPGPTAEDNKVKSNKDGREKKNNMDLDYIYT</sequence>
<feature type="compositionally biased region" description="Basic and acidic residues" evidence="1">
    <location>
        <begin position="32"/>
        <end position="49"/>
    </location>
</feature>
<protein>
    <submittedName>
        <fullName evidence="3">Uncharacterized protein</fullName>
    </submittedName>
</protein>
<dbReference type="Proteomes" id="UP001632038">
    <property type="component" value="Unassembled WGS sequence"/>
</dbReference>
<evidence type="ECO:0000256" key="1">
    <source>
        <dbReference type="SAM" id="MobiDB-lite"/>
    </source>
</evidence>
<comment type="caution">
    <text evidence="3">The sequence shown here is derived from an EMBL/GenBank/DDBJ whole genome shotgun (WGS) entry which is preliminary data.</text>
</comment>
<name>A0ABD3CEJ1_9LAMI</name>
<keyword evidence="2" id="KW-0732">Signal</keyword>
<dbReference type="AlphaFoldDB" id="A0ABD3CEJ1"/>
<gene>
    <name evidence="3" type="ORF">CASFOL_029114</name>
</gene>
<reference evidence="4" key="1">
    <citation type="journal article" date="2024" name="IScience">
        <title>Strigolactones Initiate the Formation of Haustorium-like Structures in Castilleja.</title>
        <authorList>
            <person name="Buerger M."/>
            <person name="Peterson D."/>
            <person name="Chory J."/>
        </authorList>
    </citation>
    <scope>NUCLEOTIDE SEQUENCE [LARGE SCALE GENOMIC DNA]</scope>
</reference>
<evidence type="ECO:0000313" key="4">
    <source>
        <dbReference type="Proteomes" id="UP001632038"/>
    </source>
</evidence>
<dbReference type="EMBL" id="JAVIJP010000039">
    <property type="protein sequence ID" value="KAL3627751.1"/>
    <property type="molecule type" value="Genomic_DNA"/>
</dbReference>
<organism evidence="3 4">
    <name type="scientific">Castilleja foliolosa</name>
    <dbReference type="NCBI Taxonomy" id="1961234"/>
    <lineage>
        <taxon>Eukaryota</taxon>
        <taxon>Viridiplantae</taxon>
        <taxon>Streptophyta</taxon>
        <taxon>Embryophyta</taxon>
        <taxon>Tracheophyta</taxon>
        <taxon>Spermatophyta</taxon>
        <taxon>Magnoliopsida</taxon>
        <taxon>eudicotyledons</taxon>
        <taxon>Gunneridae</taxon>
        <taxon>Pentapetalae</taxon>
        <taxon>asterids</taxon>
        <taxon>lamiids</taxon>
        <taxon>Lamiales</taxon>
        <taxon>Orobanchaceae</taxon>
        <taxon>Pedicularideae</taxon>
        <taxon>Castillejinae</taxon>
        <taxon>Castilleja</taxon>
    </lineage>
</organism>
<keyword evidence="4" id="KW-1185">Reference proteome</keyword>
<proteinExistence type="predicted"/>